<evidence type="ECO:0000256" key="9">
    <source>
        <dbReference type="ARBA" id="ARBA00047989"/>
    </source>
</evidence>
<dbReference type="KEGG" id="tap:GZ22_06440"/>
<dbReference type="GO" id="GO:0005507">
    <property type="term" value="F:copper ion binding"/>
    <property type="evidence" value="ECO:0007669"/>
    <property type="project" value="TreeGrafter"/>
</dbReference>
<evidence type="ECO:0000256" key="4">
    <source>
        <dbReference type="ARBA" id="ARBA00007353"/>
    </source>
</evidence>
<keyword evidence="6" id="KW-0479">Metal-binding</keyword>
<keyword evidence="7" id="KW-0378">Hydrolase</keyword>
<proteinExistence type="inferred from homology"/>
<dbReference type="GO" id="GO:0017061">
    <property type="term" value="F:S-methyl-5-thioadenosine phosphorylase activity"/>
    <property type="evidence" value="ECO:0007669"/>
    <property type="project" value="UniProtKB-EC"/>
</dbReference>
<evidence type="ECO:0000313" key="14">
    <source>
        <dbReference type="Proteomes" id="UP000027980"/>
    </source>
</evidence>
<evidence type="ECO:0000256" key="11">
    <source>
        <dbReference type="ARBA" id="ARBA00049893"/>
    </source>
</evidence>
<dbReference type="PANTHER" id="PTHR30616">
    <property type="entry name" value="UNCHARACTERIZED PROTEIN YFIH"/>
    <property type="match status" value="1"/>
</dbReference>
<dbReference type="RefSeq" id="WP_038559981.1">
    <property type="nucleotide sequence ID" value="NZ_CP008876.1"/>
</dbReference>
<organism evidence="13 14">
    <name type="scientific">Terribacillus saccharophilus</name>
    <dbReference type="NCBI Taxonomy" id="361277"/>
    <lineage>
        <taxon>Bacteria</taxon>
        <taxon>Bacillati</taxon>
        <taxon>Bacillota</taxon>
        <taxon>Bacilli</taxon>
        <taxon>Bacillales</taxon>
        <taxon>Bacillaceae</taxon>
        <taxon>Terribacillus</taxon>
    </lineage>
</organism>
<evidence type="ECO:0000256" key="6">
    <source>
        <dbReference type="ARBA" id="ARBA00022723"/>
    </source>
</evidence>
<comment type="catalytic activity">
    <reaction evidence="1">
        <text>inosine + phosphate = alpha-D-ribose 1-phosphate + hypoxanthine</text>
        <dbReference type="Rhea" id="RHEA:27646"/>
        <dbReference type="ChEBI" id="CHEBI:17368"/>
        <dbReference type="ChEBI" id="CHEBI:17596"/>
        <dbReference type="ChEBI" id="CHEBI:43474"/>
        <dbReference type="ChEBI" id="CHEBI:57720"/>
        <dbReference type="EC" id="2.4.2.1"/>
    </reaction>
    <physiologicalReaction direction="left-to-right" evidence="1">
        <dbReference type="Rhea" id="RHEA:27647"/>
    </physiologicalReaction>
</comment>
<comment type="catalytic activity">
    <reaction evidence="9">
        <text>adenosine + H2O + H(+) = inosine + NH4(+)</text>
        <dbReference type="Rhea" id="RHEA:24408"/>
        <dbReference type="ChEBI" id="CHEBI:15377"/>
        <dbReference type="ChEBI" id="CHEBI:15378"/>
        <dbReference type="ChEBI" id="CHEBI:16335"/>
        <dbReference type="ChEBI" id="CHEBI:17596"/>
        <dbReference type="ChEBI" id="CHEBI:28938"/>
        <dbReference type="EC" id="3.5.4.4"/>
    </reaction>
    <physiologicalReaction direction="left-to-right" evidence="9">
        <dbReference type="Rhea" id="RHEA:24409"/>
    </physiologicalReaction>
</comment>
<dbReference type="Pfam" id="PF02578">
    <property type="entry name" value="Cu-oxidase_4"/>
    <property type="match status" value="1"/>
</dbReference>
<dbReference type="InterPro" id="IPR038371">
    <property type="entry name" value="Cu_polyphenol_OxRdtase_sf"/>
</dbReference>
<reference evidence="13 14" key="1">
    <citation type="submission" date="2014-07" db="EMBL/GenBank/DDBJ databases">
        <title>Complete genome sequence of a moderately halophilic bacterium Terribacillus aidingensis MP602, isolated from Cryptomeria fortunei in Tianmu mountain in China.</title>
        <authorList>
            <person name="Wang Y."/>
            <person name="Lu P."/>
            <person name="Zhang L."/>
        </authorList>
    </citation>
    <scope>NUCLEOTIDE SEQUENCE [LARGE SCALE GENOMIC DNA]</scope>
    <source>
        <strain evidence="13 14">MP602</strain>
    </source>
</reference>
<evidence type="ECO:0000256" key="3">
    <source>
        <dbReference type="ARBA" id="ARBA00003215"/>
    </source>
</evidence>
<evidence type="ECO:0000256" key="10">
    <source>
        <dbReference type="ARBA" id="ARBA00048968"/>
    </source>
</evidence>
<gene>
    <name evidence="13" type="ORF">GZ22_06440</name>
</gene>
<protein>
    <recommendedName>
        <fullName evidence="12">Purine nucleoside phosphorylase</fullName>
    </recommendedName>
</protein>
<accession>A0A075LIS3</accession>
<dbReference type="CDD" id="cd16833">
    <property type="entry name" value="YfiH"/>
    <property type="match status" value="1"/>
</dbReference>
<dbReference type="Proteomes" id="UP000027980">
    <property type="component" value="Chromosome"/>
</dbReference>
<evidence type="ECO:0000256" key="1">
    <source>
        <dbReference type="ARBA" id="ARBA00000553"/>
    </source>
</evidence>
<evidence type="ECO:0000313" key="13">
    <source>
        <dbReference type="EMBL" id="AIF66294.1"/>
    </source>
</evidence>
<dbReference type="HOGENOM" id="CLU_065784_0_0_9"/>
<comment type="function">
    <text evidence="3">Purine nucleoside enzyme that catalyzes the phosphorolysis of adenosine and inosine nucleosides, yielding D-ribose 1-phosphate and the respective free bases, adenine and hypoxanthine. Also catalyzes the phosphorolysis of S-methyl-5'-thioadenosine into adenine and S-methyl-5-thio-alpha-D-ribose 1-phosphate. Also has adenosine deaminase activity.</text>
</comment>
<evidence type="ECO:0000256" key="2">
    <source>
        <dbReference type="ARBA" id="ARBA00001947"/>
    </source>
</evidence>
<dbReference type="AlphaFoldDB" id="A0A075LIS3"/>
<evidence type="ECO:0000256" key="12">
    <source>
        <dbReference type="RuleBase" id="RU361274"/>
    </source>
</evidence>
<dbReference type="GeneID" id="34221316"/>
<dbReference type="GO" id="GO:0016787">
    <property type="term" value="F:hydrolase activity"/>
    <property type="evidence" value="ECO:0007669"/>
    <property type="project" value="UniProtKB-KW"/>
</dbReference>
<comment type="cofactor">
    <cofactor evidence="2">
        <name>Zn(2+)</name>
        <dbReference type="ChEBI" id="CHEBI:29105"/>
    </cofactor>
</comment>
<dbReference type="PANTHER" id="PTHR30616:SF2">
    <property type="entry name" value="PURINE NUCLEOSIDE PHOSPHORYLASE LACC1"/>
    <property type="match status" value="1"/>
</dbReference>
<evidence type="ECO:0000256" key="8">
    <source>
        <dbReference type="ARBA" id="ARBA00022833"/>
    </source>
</evidence>
<dbReference type="NCBIfam" id="TIGR00726">
    <property type="entry name" value="peptidoglycan editing factor PgeF"/>
    <property type="match status" value="1"/>
</dbReference>
<evidence type="ECO:0000256" key="7">
    <source>
        <dbReference type="ARBA" id="ARBA00022801"/>
    </source>
</evidence>
<dbReference type="InterPro" id="IPR003730">
    <property type="entry name" value="Cu_polyphenol_OxRdtase"/>
</dbReference>
<dbReference type="Gene3D" id="3.60.140.10">
    <property type="entry name" value="CNF1/YfiH-like putative cysteine hydrolases"/>
    <property type="match status" value="1"/>
</dbReference>
<sequence length="270" mass="29898">MKETASNLKGMYMELGGWSVPANIVSGITTKYNGVSKAPFDSLNMGLHIGDEPEDVVHNRQLLAEAIQFPLDTWILGEQVHGTEIAVATKREAGRGSRELTDSLPSVDGLITNEKGMLLAAFFADCVPLYFFDSTSDWIGMAHAGWRGTVADMAGKMVEALCTNGADRESIQAMIGPCISKNRYEVDDYIVQQIPEEFRAKVLLPSGSDRYYLDLQMLNRLYLLQAGIQDDNILTAAYCTYDSPEFYSHREDQGKTGRMIGFIGMKEEQA</sequence>
<name>A0A075LIS3_9BACI</name>
<evidence type="ECO:0000256" key="5">
    <source>
        <dbReference type="ARBA" id="ARBA00022679"/>
    </source>
</evidence>
<dbReference type="EMBL" id="CP008876">
    <property type="protein sequence ID" value="AIF66294.1"/>
    <property type="molecule type" value="Genomic_DNA"/>
</dbReference>
<comment type="catalytic activity">
    <reaction evidence="10">
        <text>adenosine + phosphate = alpha-D-ribose 1-phosphate + adenine</text>
        <dbReference type="Rhea" id="RHEA:27642"/>
        <dbReference type="ChEBI" id="CHEBI:16335"/>
        <dbReference type="ChEBI" id="CHEBI:16708"/>
        <dbReference type="ChEBI" id="CHEBI:43474"/>
        <dbReference type="ChEBI" id="CHEBI:57720"/>
        <dbReference type="EC" id="2.4.2.1"/>
    </reaction>
    <physiologicalReaction direction="left-to-right" evidence="10">
        <dbReference type="Rhea" id="RHEA:27643"/>
    </physiologicalReaction>
</comment>
<keyword evidence="8" id="KW-0862">Zinc</keyword>
<dbReference type="InterPro" id="IPR011324">
    <property type="entry name" value="Cytotoxic_necrot_fac-like_cat"/>
</dbReference>
<keyword evidence="5" id="KW-0808">Transferase</keyword>
<comment type="catalytic activity">
    <reaction evidence="11">
        <text>S-methyl-5'-thioadenosine + phosphate = 5-(methylsulfanyl)-alpha-D-ribose 1-phosphate + adenine</text>
        <dbReference type="Rhea" id="RHEA:11852"/>
        <dbReference type="ChEBI" id="CHEBI:16708"/>
        <dbReference type="ChEBI" id="CHEBI:17509"/>
        <dbReference type="ChEBI" id="CHEBI:43474"/>
        <dbReference type="ChEBI" id="CHEBI:58533"/>
        <dbReference type="EC" id="2.4.2.28"/>
    </reaction>
    <physiologicalReaction direction="left-to-right" evidence="11">
        <dbReference type="Rhea" id="RHEA:11853"/>
    </physiologicalReaction>
</comment>
<dbReference type="SUPFAM" id="SSF64438">
    <property type="entry name" value="CNF1/YfiH-like putative cysteine hydrolases"/>
    <property type="match status" value="1"/>
</dbReference>
<comment type="similarity">
    <text evidence="4 12">Belongs to the purine nucleoside phosphorylase YfiH/LACC1 family.</text>
</comment>